<dbReference type="HAMAP" id="MF_00676">
    <property type="entry name" value="UPF0260"/>
    <property type="match status" value="1"/>
</dbReference>
<reference evidence="2 3" key="1">
    <citation type="journal article" date="2017" name="Water Res.">
        <title>Comammox in drinking water systems.</title>
        <authorList>
            <person name="Wang Y."/>
            <person name="Ma L."/>
            <person name="Mao Y."/>
            <person name="Jiang X."/>
            <person name="Xia Y."/>
            <person name="Yu K."/>
            <person name="Li B."/>
            <person name="Zhang T."/>
        </authorList>
    </citation>
    <scope>NUCLEOTIDE SEQUENCE [LARGE SCALE GENOMIC DNA]</scope>
    <source>
        <strain evidence="2">SG_bin8</strain>
    </source>
</reference>
<evidence type="ECO:0000313" key="3">
    <source>
        <dbReference type="Proteomes" id="UP000192872"/>
    </source>
</evidence>
<comment type="caution">
    <text evidence="2">The sequence shown here is derived from an EMBL/GenBank/DDBJ whole genome shotgun (WGS) entry which is preliminary data.</text>
</comment>
<dbReference type="RefSeq" id="WP_376799950.1">
    <property type="nucleotide sequence ID" value="NZ_DBNB01000008.1"/>
</dbReference>
<dbReference type="InterPro" id="IPR008228">
    <property type="entry name" value="UCP006173"/>
</dbReference>
<proteinExistence type="inferred from homology"/>
<evidence type="ECO:0000256" key="1">
    <source>
        <dbReference type="HAMAP-Rule" id="MF_00676"/>
    </source>
</evidence>
<name>A0A1W9HQN0_9HYPH</name>
<dbReference type="NCBIfam" id="NF003507">
    <property type="entry name" value="PRK05170.2-5"/>
    <property type="match status" value="1"/>
</dbReference>
<dbReference type="Pfam" id="PF03692">
    <property type="entry name" value="CxxCxxCC"/>
    <property type="match status" value="1"/>
</dbReference>
<dbReference type="PANTHER" id="PTHR37421">
    <property type="entry name" value="UPF0260 PROTEIN YCGN"/>
    <property type="match status" value="1"/>
</dbReference>
<dbReference type="PANTHER" id="PTHR37421:SF1">
    <property type="entry name" value="UPF0260 PROTEIN YCGN"/>
    <property type="match status" value="1"/>
</dbReference>
<protein>
    <recommendedName>
        <fullName evidence="1">UPF0260 protein A4S15_03190</fullName>
    </recommendedName>
</protein>
<accession>A0A1W9HQN0</accession>
<dbReference type="Proteomes" id="UP000192872">
    <property type="component" value="Unassembled WGS sequence"/>
</dbReference>
<dbReference type="STRING" id="1827387.A4S15_03190"/>
<evidence type="ECO:0000313" key="2">
    <source>
        <dbReference type="EMBL" id="OQW49726.1"/>
    </source>
</evidence>
<dbReference type="PIRSF" id="PIRSF006173">
    <property type="entry name" value="UCP006173"/>
    <property type="match status" value="1"/>
</dbReference>
<dbReference type="InterPro" id="IPR005358">
    <property type="entry name" value="Puta_zinc/iron-chelating_dom"/>
</dbReference>
<dbReference type="AlphaFoldDB" id="A0A1W9HQN0"/>
<sequence length="155" mass="17534">MAAPFWEEKTLDEMTSQEWESLCDGCGRCCLNKIIDEETDTIIWTSVACDLLDCKACRCGDYDNRSKRVPDCVKLTPAGVRELPWLPPTCAYVLVDQGRPLYWWHHLVSGSRQTVHEAGISVRNRVSARESDVAVEDYELHAITWDPVMTPKSGS</sequence>
<organism evidence="2 3">
    <name type="scientific">Candidatus Raskinella chloraquaticus</name>
    <dbReference type="NCBI Taxonomy" id="1951219"/>
    <lineage>
        <taxon>Bacteria</taxon>
        <taxon>Pseudomonadati</taxon>
        <taxon>Pseudomonadota</taxon>
        <taxon>Alphaproteobacteria</taxon>
        <taxon>Hyphomicrobiales</taxon>
        <taxon>Phreatobacteraceae</taxon>
        <taxon>Candidatus Raskinella</taxon>
    </lineage>
</organism>
<dbReference type="EMBL" id="LWDL01000031">
    <property type="protein sequence ID" value="OQW49726.1"/>
    <property type="molecule type" value="Genomic_DNA"/>
</dbReference>
<gene>
    <name evidence="2" type="ORF">A4S15_03190</name>
</gene>
<comment type="similarity">
    <text evidence="1">Belongs to the UPF0260 family.</text>
</comment>
<dbReference type="NCBIfam" id="NF003501">
    <property type="entry name" value="PRK05170.1-5"/>
    <property type="match status" value="1"/>
</dbReference>